<evidence type="ECO:0000313" key="3">
    <source>
        <dbReference type="Proteomes" id="UP000663888"/>
    </source>
</evidence>
<reference evidence="2" key="1">
    <citation type="submission" date="2021-01" db="EMBL/GenBank/DDBJ databases">
        <authorList>
            <person name="Kaushik A."/>
        </authorList>
    </citation>
    <scope>NUCLEOTIDE SEQUENCE</scope>
    <source>
        <strain evidence="2">AG4-R118</strain>
    </source>
</reference>
<gene>
    <name evidence="2" type="ORF">RDB_LOCUS17822</name>
</gene>
<dbReference type="EMBL" id="CAJMWX010000410">
    <property type="protein sequence ID" value="CAE6416430.1"/>
    <property type="molecule type" value="Genomic_DNA"/>
</dbReference>
<feature type="compositionally biased region" description="Basic and acidic residues" evidence="1">
    <location>
        <begin position="134"/>
        <end position="143"/>
    </location>
</feature>
<evidence type="ECO:0000256" key="1">
    <source>
        <dbReference type="SAM" id="MobiDB-lite"/>
    </source>
</evidence>
<comment type="caution">
    <text evidence="2">The sequence shown here is derived from an EMBL/GenBank/DDBJ whole genome shotgun (WGS) entry which is preliminary data.</text>
</comment>
<organism evidence="2 3">
    <name type="scientific">Rhizoctonia solani</name>
    <dbReference type="NCBI Taxonomy" id="456999"/>
    <lineage>
        <taxon>Eukaryota</taxon>
        <taxon>Fungi</taxon>
        <taxon>Dikarya</taxon>
        <taxon>Basidiomycota</taxon>
        <taxon>Agaricomycotina</taxon>
        <taxon>Agaricomycetes</taxon>
        <taxon>Cantharellales</taxon>
        <taxon>Ceratobasidiaceae</taxon>
        <taxon>Rhizoctonia</taxon>
    </lineage>
</organism>
<dbReference type="AlphaFoldDB" id="A0A8H3ADQ2"/>
<accession>A0A8H3ADQ2</accession>
<dbReference type="Proteomes" id="UP000663888">
    <property type="component" value="Unassembled WGS sequence"/>
</dbReference>
<feature type="region of interest" description="Disordered" evidence="1">
    <location>
        <begin position="81"/>
        <end position="162"/>
    </location>
</feature>
<feature type="region of interest" description="Disordered" evidence="1">
    <location>
        <begin position="178"/>
        <end position="219"/>
    </location>
</feature>
<feature type="compositionally biased region" description="Polar residues" evidence="1">
    <location>
        <begin position="182"/>
        <end position="191"/>
    </location>
</feature>
<protein>
    <submittedName>
        <fullName evidence="2">Uncharacterized protein</fullName>
    </submittedName>
</protein>
<evidence type="ECO:0000313" key="2">
    <source>
        <dbReference type="EMBL" id="CAE6416430.1"/>
    </source>
</evidence>
<sequence>MARTRGTEDISFEVPAYIRKDTRCLWARKEERIFGEQGYIGFREKLCSLIDSPSPTPSDLPEPEHIVEDENNTGYNIFEASEQKNPSDGHAMEVPPTSSRRLVSGRGKSVTSIGLGENGKRTSEPEEEYDLEEDKIYNDKSEDFEAPPIPNQSPSPHNRNYRPRILSKSELEASMLARTVSRKPTNATTPDSPRFPLTKVGYISPPGASPTRTSPTRTKMVFAGVEIASPRKYRRRASSKICTDTP</sequence>
<proteinExistence type="predicted"/>
<feature type="compositionally biased region" description="Basic and acidic residues" evidence="1">
    <location>
        <begin position="81"/>
        <end position="91"/>
    </location>
</feature>
<name>A0A8H3ADQ2_9AGAM</name>